<evidence type="ECO:0000313" key="3">
    <source>
        <dbReference type="EMBL" id="THV50631.1"/>
    </source>
</evidence>
<keyword evidence="1" id="KW-0175">Coiled coil</keyword>
<feature type="compositionally biased region" description="Basic and acidic residues" evidence="2">
    <location>
        <begin position="151"/>
        <end position="171"/>
    </location>
</feature>
<evidence type="ECO:0000256" key="1">
    <source>
        <dbReference type="SAM" id="Coils"/>
    </source>
</evidence>
<reference evidence="3 4" key="1">
    <citation type="submission" date="2017-12" db="EMBL/GenBank/DDBJ databases">
        <title>Comparative genomics of Botrytis spp.</title>
        <authorList>
            <person name="Valero-Jimenez C.A."/>
            <person name="Tapia P."/>
            <person name="Veloso J."/>
            <person name="Silva-Moreno E."/>
            <person name="Staats M."/>
            <person name="Valdes J.H."/>
            <person name="Van Kan J.A.L."/>
        </authorList>
    </citation>
    <scope>NUCLEOTIDE SEQUENCE [LARGE SCALE GENOMIC DNA]</scope>
    <source>
        <strain evidence="3 4">MUCL435</strain>
    </source>
</reference>
<accession>A0A4S8R0Z9</accession>
<protein>
    <submittedName>
        <fullName evidence="3">Uncharacterized protein</fullName>
    </submittedName>
</protein>
<sequence>MSTHNAQLLDVHESSPISYTPQDSGSDDTSNTDAQRPAVLDTLSQLRAQNSQLQDQNTELRIQNAQLQAEVEKHVALAEMQARFAQQLKREQPECGCQPFKFPVCLIKIEMFTLNRKHAIILSFGLGIASAVASKLFLTHVSTRDLSNSAIEKEREKSENDAGGKHQRDTSGSRSSESMISLNQGLGISCTCLEVASEIISFQEVKEIMSAFEKAGENDCEESQRQEYQDKIIGRFRLGIEKLSCETLREIYKRVIEKTSQKNGARITKKK</sequence>
<feature type="region of interest" description="Disordered" evidence="2">
    <location>
        <begin position="1"/>
        <end position="34"/>
    </location>
</feature>
<dbReference type="AlphaFoldDB" id="A0A4S8R0Z9"/>
<keyword evidence="4" id="KW-1185">Reference proteome</keyword>
<dbReference type="EMBL" id="PQXL01000142">
    <property type="protein sequence ID" value="THV50631.1"/>
    <property type="molecule type" value="Genomic_DNA"/>
</dbReference>
<evidence type="ECO:0000313" key="4">
    <source>
        <dbReference type="Proteomes" id="UP000308671"/>
    </source>
</evidence>
<feature type="compositionally biased region" description="Polar residues" evidence="2">
    <location>
        <begin position="15"/>
        <end position="34"/>
    </location>
</feature>
<dbReference type="Proteomes" id="UP000308671">
    <property type="component" value="Unassembled WGS sequence"/>
</dbReference>
<organism evidence="3 4">
    <name type="scientific">Botrytis galanthina</name>
    <dbReference type="NCBI Taxonomy" id="278940"/>
    <lineage>
        <taxon>Eukaryota</taxon>
        <taxon>Fungi</taxon>
        <taxon>Dikarya</taxon>
        <taxon>Ascomycota</taxon>
        <taxon>Pezizomycotina</taxon>
        <taxon>Leotiomycetes</taxon>
        <taxon>Helotiales</taxon>
        <taxon>Sclerotiniaceae</taxon>
        <taxon>Botrytis</taxon>
    </lineage>
</organism>
<comment type="caution">
    <text evidence="3">The sequence shown here is derived from an EMBL/GenBank/DDBJ whole genome shotgun (WGS) entry which is preliminary data.</text>
</comment>
<name>A0A4S8R0Z9_9HELO</name>
<feature type="coiled-coil region" evidence="1">
    <location>
        <begin position="43"/>
        <end position="77"/>
    </location>
</feature>
<gene>
    <name evidence="3" type="ORF">BGAL_0142g00100</name>
</gene>
<evidence type="ECO:0000256" key="2">
    <source>
        <dbReference type="SAM" id="MobiDB-lite"/>
    </source>
</evidence>
<proteinExistence type="predicted"/>
<feature type="region of interest" description="Disordered" evidence="2">
    <location>
        <begin position="148"/>
        <end position="177"/>
    </location>
</feature>
<dbReference type="OrthoDB" id="3557419at2759"/>